<comment type="caution">
    <text evidence="3">The sequence shown here is derived from an EMBL/GenBank/DDBJ whole genome shotgun (WGS) entry which is preliminary data.</text>
</comment>
<dbReference type="Gene3D" id="3.40.50.720">
    <property type="entry name" value="NAD(P)-binding Rossmann-like Domain"/>
    <property type="match status" value="1"/>
</dbReference>
<dbReference type="SUPFAM" id="SSF51735">
    <property type="entry name" value="NAD(P)-binding Rossmann-fold domains"/>
    <property type="match status" value="1"/>
</dbReference>
<accession>A0A8S0PCL8</accession>
<keyword evidence="4" id="KW-1185">Reference proteome</keyword>
<evidence type="ECO:0000256" key="1">
    <source>
        <dbReference type="ARBA" id="ARBA00006484"/>
    </source>
</evidence>
<sequence>MLTMYLMQGKVALITRGDFGIGRAMCYYFAQEGPAIAFTYVKGGEEEGDEDTLQKIKELKMDEAKDPIAAAIAADTGYDENCKTVVDQTVESYGWINKLVNNAAKSRLGGIEEMTEDGLVRMFKTNIFSYFFVTRQASDYNKFIN</sequence>
<dbReference type="PANTHER" id="PTHR48107:SF16">
    <property type="entry name" value="NADPH-DEPENDENT ALDEHYDE REDUCTASE 1, CHLOROPLASTIC"/>
    <property type="match status" value="1"/>
</dbReference>
<evidence type="ECO:0000256" key="2">
    <source>
        <dbReference type="ARBA" id="ARBA00023002"/>
    </source>
</evidence>
<evidence type="ECO:0000313" key="3">
    <source>
        <dbReference type="EMBL" id="CAA2938083.1"/>
    </source>
</evidence>
<dbReference type="OrthoDB" id="47007at2759"/>
<comment type="similarity">
    <text evidence="1">Belongs to the short-chain dehydrogenases/reductases (SDR) family.</text>
</comment>
<gene>
    <name evidence="3" type="ORF">OLEA9_A006515</name>
</gene>
<dbReference type="GO" id="GO:0016614">
    <property type="term" value="F:oxidoreductase activity, acting on CH-OH group of donors"/>
    <property type="evidence" value="ECO:0007669"/>
    <property type="project" value="UniProtKB-ARBA"/>
</dbReference>
<dbReference type="Pfam" id="PF00106">
    <property type="entry name" value="adh_short"/>
    <property type="match status" value="1"/>
</dbReference>
<dbReference type="InterPro" id="IPR002347">
    <property type="entry name" value="SDR_fam"/>
</dbReference>
<dbReference type="Gramene" id="OE9A006515T1">
    <property type="protein sequence ID" value="OE9A006515C1"/>
    <property type="gene ID" value="OE9A006515"/>
</dbReference>
<reference evidence="3 4" key="1">
    <citation type="submission" date="2019-12" db="EMBL/GenBank/DDBJ databases">
        <authorList>
            <person name="Alioto T."/>
            <person name="Alioto T."/>
            <person name="Gomez Garrido J."/>
        </authorList>
    </citation>
    <scope>NUCLEOTIDE SEQUENCE [LARGE SCALE GENOMIC DNA]</scope>
</reference>
<dbReference type="PANTHER" id="PTHR48107">
    <property type="entry name" value="NADPH-DEPENDENT ALDEHYDE REDUCTASE-LIKE PROTEIN, CHLOROPLASTIC-RELATED"/>
    <property type="match status" value="1"/>
</dbReference>
<dbReference type="AlphaFoldDB" id="A0A8S0PCL8"/>
<organism evidence="3 4">
    <name type="scientific">Olea europaea subsp. europaea</name>
    <dbReference type="NCBI Taxonomy" id="158383"/>
    <lineage>
        <taxon>Eukaryota</taxon>
        <taxon>Viridiplantae</taxon>
        <taxon>Streptophyta</taxon>
        <taxon>Embryophyta</taxon>
        <taxon>Tracheophyta</taxon>
        <taxon>Spermatophyta</taxon>
        <taxon>Magnoliopsida</taxon>
        <taxon>eudicotyledons</taxon>
        <taxon>Gunneridae</taxon>
        <taxon>Pentapetalae</taxon>
        <taxon>asterids</taxon>
        <taxon>lamiids</taxon>
        <taxon>Lamiales</taxon>
        <taxon>Oleaceae</taxon>
        <taxon>Oleeae</taxon>
        <taxon>Olea</taxon>
    </lineage>
</organism>
<proteinExistence type="inferred from homology"/>
<keyword evidence="2" id="KW-0560">Oxidoreductase</keyword>
<dbReference type="InterPro" id="IPR036291">
    <property type="entry name" value="NAD(P)-bd_dom_sf"/>
</dbReference>
<dbReference type="EMBL" id="CACTIH010000031">
    <property type="protein sequence ID" value="CAA2938083.1"/>
    <property type="molecule type" value="Genomic_DNA"/>
</dbReference>
<name>A0A8S0PCL8_OLEEU</name>
<protein>
    <submittedName>
        <fullName evidence="3">Uncharacterized protein</fullName>
    </submittedName>
</protein>
<evidence type="ECO:0000313" key="4">
    <source>
        <dbReference type="Proteomes" id="UP000594638"/>
    </source>
</evidence>
<dbReference type="Proteomes" id="UP000594638">
    <property type="component" value="Unassembled WGS sequence"/>
</dbReference>